<dbReference type="PANTHER" id="PTHR35615">
    <property type="entry name" value="PRESENT IN THE OUTER MITOCHONDRIAL MEMBRANE PROTEOME 22-RELATED"/>
    <property type="match status" value="1"/>
</dbReference>
<feature type="compositionally biased region" description="Low complexity" evidence="2">
    <location>
        <begin position="398"/>
        <end position="407"/>
    </location>
</feature>
<evidence type="ECO:0000313" key="3">
    <source>
        <dbReference type="EMBL" id="PWU98917.1"/>
    </source>
</evidence>
<feature type="coiled-coil region" evidence="1">
    <location>
        <begin position="987"/>
        <end position="1014"/>
    </location>
</feature>
<dbReference type="VEuPathDB" id="TriTrypDB:TCDM_08547"/>
<dbReference type="SMR" id="A0A2V2VR65"/>
<gene>
    <name evidence="3" type="ORF">C3747_223g27</name>
</gene>
<feature type="region of interest" description="Disordered" evidence="2">
    <location>
        <begin position="433"/>
        <end position="670"/>
    </location>
</feature>
<dbReference type="VEuPathDB" id="TriTrypDB:C4B63_9g387"/>
<dbReference type="InterPro" id="IPR027417">
    <property type="entry name" value="P-loop_NTPase"/>
</dbReference>
<feature type="compositionally biased region" description="Basic and acidic residues" evidence="2">
    <location>
        <begin position="244"/>
        <end position="260"/>
    </location>
</feature>
<dbReference type="VEuPathDB" id="TriTrypDB:C3747_223g27"/>
<dbReference type="VEuPathDB" id="TriTrypDB:TcG_07284"/>
<dbReference type="VEuPathDB" id="TriTrypDB:TcCL_ESM09755"/>
<dbReference type="AlphaFoldDB" id="A0A2V2VR65"/>
<feature type="compositionally biased region" description="Basic and acidic residues" evidence="2">
    <location>
        <begin position="610"/>
        <end position="652"/>
    </location>
</feature>
<evidence type="ECO:0000256" key="2">
    <source>
        <dbReference type="SAM" id="MobiDB-lite"/>
    </source>
</evidence>
<dbReference type="PANTHER" id="PTHR35615:SF8">
    <property type="entry name" value="TRANSMEMBRANE PROTEIN"/>
    <property type="match status" value="1"/>
</dbReference>
<feature type="compositionally biased region" description="Basic and acidic residues" evidence="2">
    <location>
        <begin position="454"/>
        <end position="475"/>
    </location>
</feature>
<dbReference type="VEuPathDB" id="TriTrypDB:TcCLB.508809.40"/>
<keyword evidence="1" id="KW-0175">Coiled coil</keyword>
<dbReference type="VEuPathDB" id="TriTrypDB:Tc_MARK_9532"/>
<evidence type="ECO:0000256" key="1">
    <source>
        <dbReference type="SAM" id="Coils"/>
    </source>
</evidence>
<protein>
    <submittedName>
        <fullName evidence="3">Uncharacterized protein</fullName>
    </submittedName>
</protein>
<dbReference type="EMBL" id="PRFC01000223">
    <property type="protein sequence ID" value="PWU98917.1"/>
    <property type="molecule type" value="Genomic_DNA"/>
</dbReference>
<dbReference type="VEuPathDB" id="TriTrypDB:TcBrA4_0101650"/>
<organism evidence="3 4">
    <name type="scientific">Trypanosoma cruzi</name>
    <dbReference type="NCBI Taxonomy" id="5693"/>
    <lineage>
        <taxon>Eukaryota</taxon>
        <taxon>Discoba</taxon>
        <taxon>Euglenozoa</taxon>
        <taxon>Kinetoplastea</taxon>
        <taxon>Metakinetoplastina</taxon>
        <taxon>Trypanosomatida</taxon>
        <taxon>Trypanosomatidae</taxon>
        <taxon>Trypanosoma</taxon>
        <taxon>Schizotrypanum</taxon>
    </lineage>
</organism>
<comment type="caution">
    <text evidence="3">The sequence shown here is derived from an EMBL/GenBank/DDBJ whole genome shotgun (WGS) entry which is preliminary data.</text>
</comment>
<dbReference type="VEuPathDB" id="TriTrypDB:TcCLB.508669.10"/>
<dbReference type="VEuPathDB" id="TriTrypDB:TcYC6_0077630"/>
<dbReference type="VEuPathDB" id="TriTrypDB:ECC02_006957"/>
<feature type="compositionally biased region" description="Basic and acidic residues" evidence="2">
    <location>
        <begin position="279"/>
        <end position="324"/>
    </location>
</feature>
<dbReference type="VEuPathDB" id="TriTrypDB:TCSYLVIO_006318"/>
<dbReference type="Proteomes" id="UP000246078">
    <property type="component" value="Unassembled WGS sequence"/>
</dbReference>
<feature type="compositionally biased region" description="Basic residues" evidence="2">
    <location>
        <begin position="383"/>
        <end position="397"/>
    </location>
</feature>
<reference evidence="3 4" key="1">
    <citation type="journal article" date="2018" name="Microb. Genom.">
        <title>Expanding an expanded genome: long-read sequencing of Trypanosoma cruzi.</title>
        <authorList>
            <person name="Berna L."/>
            <person name="Rodriguez M."/>
            <person name="Chiribao M.L."/>
            <person name="Parodi-Talice A."/>
            <person name="Pita S."/>
            <person name="Rijo G."/>
            <person name="Alvarez-Valin F."/>
            <person name="Robello C."/>
        </authorList>
    </citation>
    <scope>NUCLEOTIDE SEQUENCE [LARGE SCALE GENOMIC DNA]</scope>
    <source>
        <strain evidence="3 4">TCC</strain>
    </source>
</reference>
<feature type="region of interest" description="Disordered" evidence="2">
    <location>
        <begin position="208"/>
        <end position="407"/>
    </location>
</feature>
<accession>A0A2V2VR65</accession>
<feature type="compositionally biased region" description="Polar residues" evidence="2">
    <location>
        <begin position="349"/>
        <end position="359"/>
    </location>
</feature>
<name>A0A2V2VR65_TRYCR</name>
<feature type="compositionally biased region" description="Basic and acidic residues" evidence="2">
    <location>
        <begin position="483"/>
        <end position="534"/>
    </location>
</feature>
<feature type="compositionally biased region" description="Polar residues" evidence="2">
    <location>
        <begin position="328"/>
        <end position="340"/>
    </location>
</feature>
<evidence type="ECO:0000313" key="4">
    <source>
        <dbReference type="Proteomes" id="UP000246078"/>
    </source>
</evidence>
<dbReference type="VEuPathDB" id="TriTrypDB:TcCL_ESM12422"/>
<feature type="compositionally biased region" description="Polar residues" evidence="2">
    <location>
        <begin position="436"/>
        <end position="451"/>
    </location>
</feature>
<proteinExistence type="predicted"/>
<dbReference type="VEuPathDB" id="TriTrypDB:TCDM_08546"/>
<dbReference type="SUPFAM" id="SSF52540">
    <property type="entry name" value="P-loop containing nucleoside triphosphate hydrolases"/>
    <property type="match status" value="1"/>
</dbReference>
<dbReference type="OrthoDB" id="277748at2759"/>
<feature type="compositionally biased region" description="Low complexity" evidence="2">
    <location>
        <begin position="554"/>
        <end position="571"/>
    </location>
</feature>
<sequence length="1023" mass="114690">MQEAYGTHWFSPAGGTPQPYMQMPQQSYGGQYTQGPNCYGGNIGVDPYYKDQSTKLFSGRNRDVQNSHGGFRSGGTYDISTCGLSGKNSGNEQQDNLAENEVFGSYGMNSMGGFDGAIAGGSMYFVDEPPPVVYKIFASRRDRTDLMSQGNFNRYPSQFSIRLGSYGSVGNGGANFAREKRQFFPVDSSGISKEPEVIKSREPNIVPKEFNEDIQPRRPLSPVGYGGYPNDTDFGDQSSTKPFASKDEEHGQEEKAKDTWGHSSISTGLNIRRAPQKHSVKDSRMNDDVRGDTSGEQEEKEKEKEKEKEEKKKEKEKEQLEKDVPQSIPLSRSIGATSHNPPCVGSTFGGTETSNQLDSSALPGPDRSLGGDKLGSHDEQRVKPRSRSIRGSMRRRPSMSAARSASAVNVSIAVFPEADELQDGLALDIVPHRRMSGSQPQLNAFRRSQFTAIEEPKQGEHREQRERSRVAEEPVRPQLMPKKAKETRQEEQKRLDEEERKKNEEERLRRKSDERKRFEEEKRREEQREEERIRQLVGNTESAESPEPKTKLVGRASGRSRPTSRRGSLLRAIPEQPPELVVGTMKDTMADTLPLSREHSVQRLSTRAAGQDRRGSDGRPGREHGGNEKGQDEEPPRSTSHESEKRKQKGEVQQEGQQNDSKEQRKANPIKTLVLLERGSQGPNYISAEGNTFIYHWKRHEATEVVIRDLNSMSYRSNLFNDVRDAVCDSHNAAILSVEAPNTGTVFNSPVWSGLIRIVSGVLRNNRIMREGTAELTAAFGFVYKDKVRDLFDGNGSSFEPLVVHPSPIYGPRIPHLHYGKITSDSAFEEVMSSALRRANADPILTTRDGVAIAFLLSRQCRIVKNEAGERTCDVSLSSLVVASAGSDSVPFESALARLKNEHSMLFHLVLGGPCHTCFMLNLSMVEERDGANRERVERLIELQGKMHASSNYPLRSGSVTRFVRYVESANKEALERLKVEENPERRNRLERYVQEQEQLLADANKMLAEVREELLQKFSKFS</sequence>